<dbReference type="HAMAP" id="MF_01875">
    <property type="entry name" value="Prokaryotic_Ku"/>
    <property type="match status" value="1"/>
</dbReference>
<dbReference type="PANTHER" id="PTHR41251:SF1">
    <property type="entry name" value="NON-HOMOLOGOUS END JOINING PROTEIN KU"/>
    <property type="match status" value="1"/>
</dbReference>
<dbReference type="GO" id="GO:0006310">
    <property type="term" value="P:DNA recombination"/>
    <property type="evidence" value="ECO:0007669"/>
    <property type="project" value="UniProtKB-KW"/>
</dbReference>
<dbReference type="InterPro" id="IPR009187">
    <property type="entry name" value="Prok_Ku"/>
</dbReference>
<comment type="subunit">
    <text evidence="2">Homodimer. Interacts with LigD.</text>
</comment>
<protein>
    <recommendedName>
        <fullName evidence="2">Non-homologous end joining protein Ku</fullName>
    </recommendedName>
</protein>
<feature type="domain" description="Ku" evidence="4">
    <location>
        <begin position="55"/>
        <end position="183"/>
    </location>
</feature>
<dbReference type="Gene3D" id="2.40.290.10">
    <property type="match status" value="1"/>
</dbReference>
<evidence type="ECO:0000313" key="5">
    <source>
        <dbReference type="EMBL" id="UZF87264.1"/>
    </source>
</evidence>
<accession>A0A9E7ZYM7</accession>
<dbReference type="SMART" id="SM00559">
    <property type="entry name" value="Ku78"/>
    <property type="match status" value="1"/>
</dbReference>
<dbReference type="Pfam" id="PF02735">
    <property type="entry name" value="Ku"/>
    <property type="match status" value="1"/>
</dbReference>
<evidence type="ECO:0000259" key="4">
    <source>
        <dbReference type="SMART" id="SM00559"/>
    </source>
</evidence>
<organism evidence="5">
    <name type="scientific">Bosea sp. NBC_00436</name>
    <dbReference type="NCBI Taxonomy" id="2969620"/>
    <lineage>
        <taxon>Bacteria</taxon>
        <taxon>Pseudomonadati</taxon>
        <taxon>Pseudomonadota</taxon>
        <taxon>Alphaproteobacteria</taxon>
        <taxon>Hyphomicrobiales</taxon>
        <taxon>Boseaceae</taxon>
        <taxon>Bosea</taxon>
    </lineage>
</organism>
<dbReference type="InterPro" id="IPR016194">
    <property type="entry name" value="SPOC-like_C_dom_sf"/>
</dbReference>
<dbReference type="CDD" id="cd00789">
    <property type="entry name" value="KU_like"/>
    <property type="match status" value="1"/>
</dbReference>
<dbReference type="PIRSF" id="PIRSF006493">
    <property type="entry name" value="Prok_Ku"/>
    <property type="match status" value="1"/>
</dbReference>
<evidence type="ECO:0000256" key="1">
    <source>
        <dbReference type="ARBA" id="ARBA00023125"/>
    </source>
</evidence>
<keyword evidence="2" id="KW-0234">DNA repair</keyword>
<dbReference type="PANTHER" id="PTHR41251">
    <property type="entry name" value="NON-HOMOLOGOUS END JOINING PROTEIN KU"/>
    <property type="match status" value="1"/>
</dbReference>
<feature type="compositionally biased region" description="Basic residues" evidence="3">
    <location>
        <begin position="269"/>
        <end position="278"/>
    </location>
</feature>
<gene>
    <name evidence="2" type="primary">ku</name>
    <name evidence="5" type="ORF">NWE54_00200</name>
</gene>
<dbReference type="InterPro" id="IPR006164">
    <property type="entry name" value="DNA_bd_Ku70/Ku80"/>
</dbReference>
<dbReference type="AlphaFoldDB" id="A0A9E7ZYM7"/>
<dbReference type="GO" id="GO:0003690">
    <property type="term" value="F:double-stranded DNA binding"/>
    <property type="evidence" value="ECO:0007669"/>
    <property type="project" value="UniProtKB-UniRule"/>
</dbReference>
<dbReference type="EMBL" id="CP102774">
    <property type="protein sequence ID" value="UZF87264.1"/>
    <property type="molecule type" value="Genomic_DNA"/>
</dbReference>
<name>A0A9E7ZYM7_9HYPH</name>
<comment type="function">
    <text evidence="2">With LigD forms a non-homologous end joining (NHEJ) DNA repair enzyme, which repairs dsDNA breaks with reduced fidelity. Binds linear dsDNA with 5'- and 3'- overhangs but not closed circular dsDNA nor ssDNA. Recruits and stimulates the ligase activity of LigD.</text>
</comment>
<keyword evidence="2" id="KW-0227">DNA damage</keyword>
<dbReference type="GO" id="GO:0006303">
    <property type="term" value="P:double-strand break repair via nonhomologous end joining"/>
    <property type="evidence" value="ECO:0007669"/>
    <property type="project" value="UniProtKB-UniRule"/>
</dbReference>
<reference evidence="5" key="1">
    <citation type="submission" date="2022-08" db="EMBL/GenBank/DDBJ databases">
        <title>Complete Genome Sequences of 2 Bosea sp. soil isolates.</title>
        <authorList>
            <person name="Alvarez Arevalo M."/>
            <person name="Sterndorff E.B."/>
            <person name="Faurdal D."/>
            <person name="Joergensen T.S."/>
            <person name="Weber T."/>
        </authorList>
    </citation>
    <scope>NUCLEOTIDE SEQUENCE</scope>
    <source>
        <strain evidence="5">NBC_00436</strain>
    </source>
</reference>
<feature type="compositionally biased region" description="Low complexity" evidence="3">
    <location>
        <begin position="253"/>
        <end position="262"/>
    </location>
</feature>
<comment type="similarity">
    <text evidence="2">Belongs to the prokaryotic Ku family.</text>
</comment>
<keyword evidence="1 2" id="KW-0238">DNA-binding</keyword>
<evidence type="ECO:0000256" key="2">
    <source>
        <dbReference type="HAMAP-Rule" id="MF_01875"/>
    </source>
</evidence>
<evidence type="ECO:0000256" key="3">
    <source>
        <dbReference type="SAM" id="MobiDB-lite"/>
    </source>
</evidence>
<keyword evidence="2" id="KW-0233">DNA recombination</keyword>
<dbReference type="NCBIfam" id="TIGR02772">
    <property type="entry name" value="Ku_bact"/>
    <property type="match status" value="1"/>
</dbReference>
<proteinExistence type="inferred from homology"/>
<feature type="compositionally biased region" description="Basic and acidic residues" evidence="3">
    <location>
        <begin position="279"/>
        <end position="288"/>
    </location>
</feature>
<dbReference type="SUPFAM" id="SSF100939">
    <property type="entry name" value="SPOC domain-like"/>
    <property type="match status" value="1"/>
</dbReference>
<sequence>MTPRAIWKGILKIAEVTCPVALYTAASTSERISFHTLNRKTGNRVHRQFIDEVTGKSVEKEDQVKGYDRGDGDYIVLEPEEIAEAIPESDKTLDVATFLPCDEIDDLFFDRPYYVTPSKPVAAEAFGLIRDAMASRETAALARTVIFRRMRSILIRPHEAGLIATTLNFDYEVRPAESAFNGIRKLKIESEMLELAEHIIRTKASRFDPKAFDDRYESAVAELVKAKIEGRKIKPVKRTEPAKVVNLLDALRQSAKASQSGKSADKVPAKRKPSRKASAKAEPRRKAG</sequence>
<feature type="region of interest" description="Disordered" evidence="3">
    <location>
        <begin position="253"/>
        <end position="288"/>
    </location>
</feature>